<dbReference type="RefSeq" id="XP_035827890.1">
    <property type="nucleotide sequence ID" value="XM_035971997.1"/>
</dbReference>
<gene>
    <name evidence="6" type="primary">LOC101845144</name>
</gene>
<keyword evidence="1 2" id="KW-0727">SH2 domain</keyword>
<feature type="region of interest" description="Disordered" evidence="3">
    <location>
        <begin position="67"/>
        <end position="480"/>
    </location>
</feature>
<feature type="compositionally biased region" description="Low complexity" evidence="3">
    <location>
        <begin position="22"/>
        <end position="31"/>
    </location>
</feature>
<dbReference type="InterPro" id="IPR036860">
    <property type="entry name" value="SH2_dom_sf"/>
</dbReference>
<feature type="region of interest" description="Disordered" evidence="3">
    <location>
        <begin position="1"/>
        <end position="53"/>
    </location>
</feature>
<feature type="compositionally biased region" description="Basic and acidic residues" evidence="3">
    <location>
        <begin position="157"/>
        <end position="178"/>
    </location>
</feature>
<protein>
    <submittedName>
        <fullName evidence="6">B-cell linker protein</fullName>
    </submittedName>
</protein>
<dbReference type="PRINTS" id="PR00401">
    <property type="entry name" value="SH2DOMAIN"/>
</dbReference>
<evidence type="ECO:0000256" key="3">
    <source>
        <dbReference type="SAM" id="MobiDB-lite"/>
    </source>
</evidence>
<proteinExistence type="predicted"/>
<dbReference type="PROSITE" id="PS50001">
    <property type="entry name" value="SH2"/>
    <property type="match status" value="1"/>
</dbReference>
<dbReference type="PANTHER" id="PTHR14098">
    <property type="entry name" value="SH2 DOMAIN CONTAINING PROTEIN"/>
    <property type="match status" value="1"/>
</dbReference>
<evidence type="ECO:0000313" key="5">
    <source>
        <dbReference type="Proteomes" id="UP000694888"/>
    </source>
</evidence>
<dbReference type="SMART" id="SM00252">
    <property type="entry name" value="SH2"/>
    <property type="match status" value="1"/>
</dbReference>
<feature type="compositionally biased region" description="Pro residues" evidence="3">
    <location>
        <begin position="1"/>
        <end position="21"/>
    </location>
</feature>
<feature type="compositionally biased region" description="Low complexity" evidence="3">
    <location>
        <begin position="286"/>
        <end position="300"/>
    </location>
</feature>
<feature type="compositionally biased region" description="Polar residues" evidence="3">
    <location>
        <begin position="209"/>
        <end position="218"/>
    </location>
</feature>
<organism evidence="5 6">
    <name type="scientific">Aplysia californica</name>
    <name type="common">California sea hare</name>
    <dbReference type="NCBI Taxonomy" id="6500"/>
    <lineage>
        <taxon>Eukaryota</taxon>
        <taxon>Metazoa</taxon>
        <taxon>Spiralia</taxon>
        <taxon>Lophotrochozoa</taxon>
        <taxon>Mollusca</taxon>
        <taxon>Gastropoda</taxon>
        <taxon>Heterobranchia</taxon>
        <taxon>Euthyneura</taxon>
        <taxon>Tectipleura</taxon>
        <taxon>Aplysiida</taxon>
        <taxon>Aplysioidea</taxon>
        <taxon>Aplysiidae</taxon>
        <taxon>Aplysia</taxon>
    </lineage>
</organism>
<evidence type="ECO:0000256" key="1">
    <source>
        <dbReference type="ARBA" id="ARBA00022999"/>
    </source>
</evidence>
<reference evidence="6" key="1">
    <citation type="submission" date="2025-08" db="UniProtKB">
        <authorList>
            <consortium name="RefSeq"/>
        </authorList>
    </citation>
    <scope>IDENTIFICATION</scope>
</reference>
<feature type="compositionally biased region" description="Basic and acidic residues" evidence="3">
    <location>
        <begin position="445"/>
        <end position="455"/>
    </location>
</feature>
<evidence type="ECO:0000256" key="2">
    <source>
        <dbReference type="PROSITE-ProRule" id="PRU00191"/>
    </source>
</evidence>
<accession>A0ABM1VZP7</accession>
<dbReference type="GeneID" id="101845144"/>
<dbReference type="Pfam" id="PF00017">
    <property type="entry name" value="SH2"/>
    <property type="match status" value="1"/>
</dbReference>
<dbReference type="InterPro" id="IPR051751">
    <property type="entry name" value="Immunoreceptor_sig_adapters"/>
</dbReference>
<feature type="compositionally biased region" description="Acidic residues" evidence="3">
    <location>
        <begin position="223"/>
        <end position="238"/>
    </location>
</feature>
<name>A0ABM1VZP7_APLCA</name>
<dbReference type="SUPFAM" id="SSF55550">
    <property type="entry name" value="SH2 domain"/>
    <property type="match status" value="1"/>
</dbReference>
<keyword evidence="5" id="KW-1185">Reference proteome</keyword>
<dbReference type="InterPro" id="IPR000980">
    <property type="entry name" value="SH2"/>
</dbReference>
<dbReference type="Proteomes" id="UP000694888">
    <property type="component" value="Unplaced"/>
</dbReference>
<feature type="compositionally biased region" description="Polar residues" evidence="3">
    <location>
        <begin position="138"/>
        <end position="154"/>
    </location>
</feature>
<dbReference type="Gene3D" id="3.30.505.10">
    <property type="entry name" value="SH2 domain"/>
    <property type="match status" value="1"/>
</dbReference>
<dbReference type="PANTHER" id="PTHR14098:SF14">
    <property type="entry name" value="SH2 DOMAIN-CONTAINING PROTEIN"/>
    <property type="match status" value="1"/>
</dbReference>
<feature type="domain" description="SH2" evidence="4">
    <location>
        <begin position="494"/>
        <end position="594"/>
    </location>
</feature>
<feature type="compositionally biased region" description="Low complexity" evidence="3">
    <location>
        <begin position="400"/>
        <end position="411"/>
    </location>
</feature>
<evidence type="ECO:0000313" key="6">
    <source>
        <dbReference type="RefSeq" id="XP_035827890.1"/>
    </source>
</evidence>
<sequence length="597" mass="64905">MPLPRRPPPPPPQDDVPPPVVPGRTPNNVPRSATAAPPLPARVTDEHDNGPDVVDLSVYLLPCENQDTYEDMSRPDEPTPQCYGARPEDTPRRGTFGRGDLVSPAHVRSWNSFGATDSHTRKSGAQALKPNVPKLAGQSFSYGQKKTERSSNSIVERLTRALETRQRNKSREEERPLEEMDAGECEEAYLIPQAPVAPKLPPSRPHATAPTSHRSVQQHSDEDCSDGWSDSEFDDENSTDWPKQDDSQSDGEYQVAEGGDVSEELYEEPEKIANTLNDQKKTSFGAAQKPTKAPKSSSPPRNISAGIMNRMKGLVVGGSPSSFEAKKPPTNQRGKHAAGNNNSVPTKKELPALPVKPATAEKPAIAARPGLLPKPGNRDQPPIPSKSDFKSPDNSFDDNTSGGSTSSASGGQLSVRPLPNIPGTITSPTTAPTKVLVLPPVPQWHSDHGKTEGAGKKKPLPPTPDSAPQPVQEEESQEIYSDAASERALTDYDWYHGDISRDEGQKRLKSHAKNGGFLVRTSSKSAHPYTLVVYLEKIVYNMIIRCRTNDKKFAIGKEKPDEVAFASLQELIEYHQSHYVSLVEGGSVRLTGSPPKS</sequence>
<feature type="compositionally biased region" description="Polar residues" evidence="3">
    <location>
        <begin position="423"/>
        <end position="432"/>
    </location>
</feature>
<evidence type="ECO:0000259" key="4">
    <source>
        <dbReference type="PROSITE" id="PS50001"/>
    </source>
</evidence>